<dbReference type="EMBL" id="BPQQ01000001">
    <property type="protein sequence ID" value="GJD98149.1"/>
    <property type="molecule type" value="Genomic_DNA"/>
</dbReference>
<dbReference type="InterPro" id="IPR001343">
    <property type="entry name" value="Hemolysn_Ca-bd"/>
</dbReference>
<dbReference type="PROSITE" id="PS00330">
    <property type="entry name" value="HEMOLYSIN_CALCIUM"/>
    <property type="match status" value="7"/>
</dbReference>
<protein>
    <recommendedName>
        <fullName evidence="6">Bifunctional hemolysin/adenylate cyclase</fullName>
    </recommendedName>
</protein>
<keyword evidence="2" id="KW-0964">Secreted</keyword>
<proteinExistence type="predicted"/>
<comment type="caution">
    <text evidence="4">The sequence shown here is derived from an EMBL/GenBank/DDBJ whole genome shotgun (WGS) entry which is preliminary data.</text>
</comment>
<evidence type="ECO:0000256" key="2">
    <source>
        <dbReference type="ARBA" id="ARBA00022525"/>
    </source>
</evidence>
<accession>A0ABQ4S6N4</accession>
<organism evidence="4 5">
    <name type="scientific">Methylobacterium isbiliense</name>
    <dbReference type="NCBI Taxonomy" id="315478"/>
    <lineage>
        <taxon>Bacteria</taxon>
        <taxon>Pseudomonadati</taxon>
        <taxon>Pseudomonadota</taxon>
        <taxon>Alphaproteobacteria</taxon>
        <taxon>Hyphomicrobiales</taxon>
        <taxon>Methylobacteriaceae</taxon>
        <taxon>Methylobacterium</taxon>
    </lineage>
</organism>
<dbReference type="Proteomes" id="UP001055153">
    <property type="component" value="Unassembled WGS sequence"/>
</dbReference>
<name>A0ABQ4S6N4_9HYPH</name>
<sequence length="783" mass="76510">MATGTYTTGTDAAETLNGTANDDTLKGGGGNDTLYGDLGNDTLNGGTGDDTLKGGGGADSLEGGAGIDTASYLNSSSGVTVSLETGRGAGGDAQGDTLSGIENLRGSGYADMLIGDAGANRIEGFGGNDVLKGGGGADTLDGGAGTDMVSYATSTTGVSVNLGTGQGSGGDAEGDRYIGIENVIGSNYDDTLVGDSGANALSGGAGNDTLKGGGGADSLEGSTGTDTVSYRLATEAVSANLETGKGSRGEAEGDTYSSIENLQGSGYDDWLQGDAQANTLEGFNGNDTLKGGGGADTLDGGAGVDTASYLGSTSGVTVDLGTGRGTGGNAEGDVLLNIENVTGGNYNDALTGNALANLLSGSDGSDTLQGGGGADTLDGGTGIDTASYANSAAGVRVSLLGGTGNGQGGDAEGDVLKDIENLTGSSFEDALTGTTAANLLSGGAGNDTLTGWGGGDTLNGGAGSDTVSYAGWSGATVDLVNGRGQAGSWASDTLTSIENAIGTDTSDRFIANGEANSFDGLGGKDQVSYGASTAAVQVDLGRGIGSGGFAAGDIYLSIEYVTGSRFADTLLGSAGDDSIQGGAGDDLMEGRGGDDIYQVGEAGDRVIEGRGGGTDTVVALTSYTLEAGQEIEALIGSRSGIDVRAYALTGNEFANGIVGGDGDDRLNGRGGADSLRGRDGNDTFVFDSALVSGQFDLVVDFTSGSDKIELSSGVFSALPKGALNAAAFKDLSAGPVDATDRILYDRASGGLFYDADGSGAGARVQFATLDSKPTLSAGDFLVA</sequence>
<dbReference type="InterPro" id="IPR011049">
    <property type="entry name" value="Serralysin-like_metalloprot_C"/>
</dbReference>
<feature type="compositionally biased region" description="Low complexity" evidence="3">
    <location>
        <begin position="1"/>
        <end position="15"/>
    </location>
</feature>
<feature type="region of interest" description="Disordered" evidence="3">
    <location>
        <begin position="1"/>
        <end position="28"/>
    </location>
</feature>
<gene>
    <name evidence="4" type="ORF">GMJLKIPL_0056</name>
</gene>
<evidence type="ECO:0000313" key="4">
    <source>
        <dbReference type="EMBL" id="GJD98149.1"/>
    </source>
</evidence>
<dbReference type="InterPro" id="IPR050557">
    <property type="entry name" value="RTX_toxin/Mannuronan_C5-epim"/>
</dbReference>
<comment type="subcellular location">
    <subcellularLocation>
        <location evidence="1">Secreted</location>
    </subcellularLocation>
</comment>
<reference evidence="4" key="2">
    <citation type="submission" date="2021-08" db="EMBL/GenBank/DDBJ databases">
        <authorList>
            <person name="Tani A."/>
            <person name="Ola A."/>
            <person name="Ogura Y."/>
            <person name="Katsura K."/>
            <person name="Hayashi T."/>
        </authorList>
    </citation>
    <scope>NUCLEOTIDE SEQUENCE</scope>
    <source>
        <strain evidence="4">DSM 17168</strain>
    </source>
</reference>
<dbReference type="SUPFAM" id="SSF51120">
    <property type="entry name" value="beta-Roll"/>
    <property type="match status" value="8"/>
</dbReference>
<dbReference type="InterPro" id="IPR018511">
    <property type="entry name" value="Hemolysin-typ_Ca-bd_CS"/>
</dbReference>
<reference evidence="4" key="1">
    <citation type="journal article" date="2021" name="Front. Microbiol.">
        <title>Comprehensive Comparative Genomics and Phenotyping of Methylobacterium Species.</title>
        <authorList>
            <person name="Alessa O."/>
            <person name="Ogura Y."/>
            <person name="Fujitani Y."/>
            <person name="Takami H."/>
            <person name="Hayashi T."/>
            <person name="Sahin N."/>
            <person name="Tani A."/>
        </authorList>
    </citation>
    <scope>NUCLEOTIDE SEQUENCE</scope>
    <source>
        <strain evidence="4">DSM 17168</strain>
    </source>
</reference>
<dbReference type="Gene3D" id="2.150.10.10">
    <property type="entry name" value="Serralysin-like metalloprotease, C-terminal"/>
    <property type="match status" value="6"/>
</dbReference>
<dbReference type="PANTHER" id="PTHR38340">
    <property type="entry name" value="S-LAYER PROTEIN"/>
    <property type="match status" value="1"/>
</dbReference>
<evidence type="ECO:0000256" key="3">
    <source>
        <dbReference type="SAM" id="MobiDB-lite"/>
    </source>
</evidence>
<evidence type="ECO:0000256" key="1">
    <source>
        <dbReference type="ARBA" id="ARBA00004613"/>
    </source>
</evidence>
<evidence type="ECO:0000313" key="5">
    <source>
        <dbReference type="Proteomes" id="UP001055153"/>
    </source>
</evidence>
<dbReference type="PANTHER" id="PTHR38340:SF1">
    <property type="entry name" value="S-LAYER PROTEIN"/>
    <property type="match status" value="1"/>
</dbReference>
<dbReference type="Pfam" id="PF00353">
    <property type="entry name" value="HemolysinCabind"/>
    <property type="match status" value="9"/>
</dbReference>
<dbReference type="RefSeq" id="WP_283205948.1">
    <property type="nucleotide sequence ID" value="NZ_BPQQ01000001.1"/>
</dbReference>
<keyword evidence="5" id="KW-1185">Reference proteome</keyword>
<evidence type="ECO:0008006" key="6">
    <source>
        <dbReference type="Google" id="ProtNLM"/>
    </source>
</evidence>
<dbReference type="PRINTS" id="PR00313">
    <property type="entry name" value="CABNDNGRPT"/>
</dbReference>